<reference evidence="13 14" key="1">
    <citation type="submission" date="2016-11" db="EMBL/GenBank/DDBJ databases">
        <authorList>
            <person name="Jaros S."/>
            <person name="Januszkiewicz K."/>
            <person name="Wedrychowicz H."/>
        </authorList>
    </citation>
    <scope>NUCLEOTIDE SEQUENCE [LARGE SCALE GENOMIC DNA]</scope>
    <source>
        <strain evidence="13 14">CGMCC 1.7049</strain>
    </source>
</reference>
<dbReference type="GO" id="GO:0004386">
    <property type="term" value="F:helicase activity"/>
    <property type="evidence" value="ECO:0007669"/>
    <property type="project" value="UniProtKB-KW"/>
</dbReference>
<evidence type="ECO:0000313" key="14">
    <source>
        <dbReference type="Proteomes" id="UP000199758"/>
    </source>
</evidence>
<gene>
    <name evidence="13" type="ORF">SAMN04488068_1531</name>
</gene>
<evidence type="ECO:0000259" key="12">
    <source>
        <dbReference type="PROSITE" id="PS51194"/>
    </source>
</evidence>
<dbReference type="GO" id="GO:0005524">
    <property type="term" value="F:ATP binding"/>
    <property type="evidence" value="ECO:0007669"/>
    <property type="project" value="UniProtKB-KW"/>
</dbReference>
<evidence type="ECO:0000256" key="6">
    <source>
        <dbReference type="ARBA" id="ARBA00023125"/>
    </source>
</evidence>
<dbReference type="InterPro" id="IPR052511">
    <property type="entry name" value="ATP-dep_Helicase"/>
</dbReference>
<evidence type="ECO:0000256" key="7">
    <source>
        <dbReference type="ARBA" id="ARBA00023204"/>
    </source>
</evidence>
<dbReference type="InterPro" id="IPR001650">
    <property type="entry name" value="Helicase_C-like"/>
</dbReference>
<dbReference type="SUPFAM" id="SSF52540">
    <property type="entry name" value="P-loop containing nucleoside triphosphate hydrolases"/>
    <property type="match status" value="1"/>
</dbReference>
<dbReference type="SMART" id="SM00487">
    <property type="entry name" value="DEXDc"/>
    <property type="match status" value="1"/>
</dbReference>
<evidence type="ECO:0000256" key="10">
    <source>
        <dbReference type="SAM" id="MobiDB-lite"/>
    </source>
</evidence>
<feature type="domain" description="Helicase ATP-binding" evidence="11">
    <location>
        <begin position="31"/>
        <end position="208"/>
    </location>
</feature>
<dbReference type="InterPro" id="IPR027417">
    <property type="entry name" value="P-loop_NTPase"/>
</dbReference>
<dbReference type="SMART" id="SM00490">
    <property type="entry name" value="HELICc"/>
    <property type="match status" value="1"/>
</dbReference>
<dbReference type="GO" id="GO:0006281">
    <property type="term" value="P:DNA repair"/>
    <property type="evidence" value="ECO:0007669"/>
    <property type="project" value="UniProtKB-KW"/>
</dbReference>
<keyword evidence="2" id="KW-0227">DNA damage</keyword>
<dbReference type="PROSITE" id="PS51192">
    <property type="entry name" value="HELICASE_ATP_BIND_1"/>
    <property type="match status" value="1"/>
</dbReference>
<keyword evidence="3" id="KW-0378">Hydrolase</keyword>
<dbReference type="GO" id="GO:0003677">
    <property type="term" value="F:DNA binding"/>
    <property type="evidence" value="ECO:0007669"/>
    <property type="project" value="UniProtKB-KW"/>
</dbReference>
<dbReference type="STRING" id="490188.SAMN04488068_1531"/>
<dbReference type="Gene3D" id="3.40.50.300">
    <property type="entry name" value="P-loop containing nucleotide triphosphate hydrolases"/>
    <property type="match status" value="2"/>
</dbReference>
<evidence type="ECO:0000256" key="9">
    <source>
        <dbReference type="ARBA" id="ARBA00093467"/>
    </source>
</evidence>
<dbReference type="EMBL" id="FQWZ01000003">
    <property type="protein sequence ID" value="SHG82193.1"/>
    <property type="molecule type" value="Genomic_DNA"/>
</dbReference>
<dbReference type="Pfam" id="PF19306">
    <property type="entry name" value="WHD_Lhr"/>
    <property type="match status" value="1"/>
</dbReference>
<evidence type="ECO:0000256" key="2">
    <source>
        <dbReference type="ARBA" id="ARBA00022763"/>
    </source>
</evidence>
<dbReference type="InterPro" id="IPR011545">
    <property type="entry name" value="DEAD/DEAH_box_helicase_dom"/>
</dbReference>
<dbReference type="GO" id="GO:0016887">
    <property type="term" value="F:ATP hydrolysis activity"/>
    <property type="evidence" value="ECO:0007669"/>
    <property type="project" value="TreeGrafter"/>
</dbReference>
<keyword evidence="1" id="KW-0547">Nucleotide-binding</keyword>
<name>A0A1M5MZK7_9GAMM</name>
<evidence type="ECO:0000313" key="13">
    <source>
        <dbReference type="EMBL" id="SHG82193.1"/>
    </source>
</evidence>
<dbReference type="InterPro" id="IPR026362">
    <property type="entry name" value="DEXH_lig_assoc"/>
</dbReference>
<feature type="region of interest" description="Disordered" evidence="10">
    <location>
        <begin position="806"/>
        <end position="828"/>
    </location>
</feature>
<dbReference type="InterPro" id="IPR017170">
    <property type="entry name" value="Lhr-like"/>
</dbReference>
<dbReference type="PANTHER" id="PTHR47962:SF3">
    <property type="entry name" value="LARGE ATP-DEPENDENT HELICASE-RELATED PROTEIN"/>
    <property type="match status" value="1"/>
</dbReference>
<dbReference type="PROSITE" id="PS51194">
    <property type="entry name" value="HELICASE_CTER"/>
    <property type="match status" value="1"/>
</dbReference>
<comment type="similarity">
    <text evidence="9">Belongs to the Lhr helicase family. Lhr-Core subfamily.</text>
</comment>
<keyword evidence="5" id="KW-0067">ATP-binding</keyword>
<keyword evidence="14" id="KW-1185">Reference proteome</keyword>
<dbReference type="CDD" id="cd18796">
    <property type="entry name" value="SF2_C_LHR"/>
    <property type="match status" value="1"/>
</dbReference>
<feature type="domain" description="Helicase C-terminal" evidence="12">
    <location>
        <begin position="241"/>
        <end position="398"/>
    </location>
</feature>
<keyword evidence="8" id="KW-0413">Isomerase</keyword>
<organism evidence="13 14">
    <name type="scientific">Hydrocarboniphaga daqingensis</name>
    <dbReference type="NCBI Taxonomy" id="490188"/>
    <lineage>
        <taxon>Bacteria</taxon>
        <taxon>Pseudomonadati</taxon>
        <taxon>Pseudomonadota</taxon>
        <taxon>Gammaproteobacteria</taxon>
        <taxon>Nevskiales</taxon>
        <taxon>Nevskiaceae</taxon>
        <taxon>Hydrocarboniphaga</taxon>
    </lineage>
</organism>
<evidence type="ECO:0000256" key="5">
    <source>
        <dbReference type="ARBA" id="ARBA00022840"/>
    </source>
</evidence>
<dbReference type="PANTHER" id="PTHR47962">
    <property type="entry name" value="ATP-DEPENDENT HELICASE LHR-RELATED-RELATED"/>
    <property type="match status" value="1"/>
</dbReference>
<evidence type="ECO:0000256" key="4">
    <source>
        <dbReference type="ARBA" id="ARBA00022806"/>
    </source>
</evidence>
<dbReference type="Pfam" id="PF00270">
    <property type="entry name" value="DEAD"/>
    <property type="match status" value="1"/>
</dbReference>
<proteinExistence type="inferred from homology"/>
<dbReference type="InterPro" id="IPR045628">
    <property type="entry name" value="Lhr_WH_dom"/>
</dbReference>
<evidence type="ECO:0000256" key="3">
    <source>
        <dbReference type="ARBA" id="ARBA00022801"/>
    </source>
</evidence>
<dbReference type="Pfam" id="PF08494">
    <property type="entry name" value="DEAD_assoc"/>
    <property type="match status" value="1"/>
</dbReference>
<protein>
    <submittedName>
        <fullName evidence="13">ATP-dependent helicase Lhr and Lhr-like helicase</fullName>
    </submittedName>
</protein>
<dbReference type="InterPro" id="IPR014001">
    <property type="entry name" value="Helicase_ATP-bd"/>
</dbReference>
<evidence type="ECO:0000259" key="11">
    <source>
        <dbReference type="PROSITE" id="PS51192"/>
    </source>
</evidence>
<dbReference type="Pfam" id="PF00271">
    <property type="entry name" value="Helicase_C"/>
    <property type="match status" value="1"/>
</dbReference>
<dbReference type="NCBIfam" id="TIGR04121">
    <property type="entry name" value="DEXH_lig_assoc"/>
    <property type="match status" value="1"/>
</dbReference>
<evidence type="ECO:0000256" key="1">
    <source>
        <dbReference type="ARBA" id="ARBA00022741"/>
    </source>
</evidence>
<keyword evidence="7" id="KW-0234">DNA repair</keyword>
<keyword evidence="4 13" id="KW-0347">Helicase</keyword>
<feature type="compositionally biased region" description="Basic residues" evidence="10">
    <location>
        <begin position="819"/>
        <end position="828"/>
    </location>
</feature>
<evidence type="ECO:0000256" key="8">
    <source>
        <dbReference type="ARBA" id="ARBA00023235"/>
    </source>
</evidence>
<dbReference type="AlphaFoldDB" id="A0A1M5MZK7"/>
<dbReference type="PIRSF" id="PIRSF037307">
    <property type="entry name" value="Lhr-like_helic_prd"/>
    <property type="match status" value="1"/>
</dbReference>
<dbReference type="Proteomes" id="UP000199758">
    <property type="component" value="Unassembled WGS sequence"/>
</dbReference>
<keyword evidence="6" id="KW-0238">DNA-binding</keyword>
<accession>A0A1M5MZK7</accession>
<sequence>MHTLAMPTIADVETWYAARNWRVFEFQRQCWAAYAAGQSGLIHAPTGAGKTLAAWIAALLQSRGADEPLRVLWITPMRALAADTAAGLQQASDALGAGWSVELRTGDTGSAARARQRRQMPQALVTTPESLSLLLSYADLIPQFTGLHAVIIDEWHELLGSKRGVQTELCLSRLRALAPSLRTWGLSATLGNLEQAARVLVGVDRTAQIVAGVSPKHTVIETLLPPAIQRFPWAGHLGLPQLPQVIEALNAACSSLVFTNTRAQAERWFDAIGAALPDWPIGLHHGSLDAGMRRDVEAGIKTGALRAVVATSSLDLGVDFTPVDQVIQIGGPKGVARLLQRAGRSGHQPGQTSRIVCVPTMALELAEFAAARRAAGAGLIEARTPLRHCLDVLAQHVVTLALTSSLSADQLRAEINGTHAYHGLGDAEWAWVLDFVMRGGSALAAYPQYRKVVERDGLLHVDDATLARRHRMAVGTIVSDSMMRVSYQRGASLGSVEESFVARLKPGDGFFFAGRRVALVRVRDMVAYVKPATGSSVIPRWMGGRMPLSSELAGVVRELLAEGDHTDAASPELTALQPLLSVQRRWSALPEPGLLLVERMRSREGHHWFVYPMAGRHVHEGLSALLAYRLAQRAPLTCSFSVNDYGFELLARTLPDLDADGLRALLSTDRLEHDLPASINASEMAKRRFREIARIAGLVFDGYPGSGGKTVKQIQASSGLIYDVLARYDPDNRLTAQALREALEQQLDYQRLRDSLQQMQSEQIRLIDVDRLTPLGFPLWADRLNQHRVSSEGVSERVARMLEELEAAAQSEPAATSTTRRRRVSSRA</sequence>
<dbReference type="InterPro" id="IPR013701">
    <property type="entry name" value="Lhr-like_DEAD/DEAH_assoc"/>
</dbReference>